<dbReference type="InterPro" id="IPR022398">
    <property type="entry name" value="Peptidase_S8_His-AS"/>
</dbReference>
<dbReference type="SUPFAM" id="SSF52743">
    <property type="entry name" value="Subtilisin-like"/>
    <property type="match status" value="1"/>
</dbReference>
<dbReference type="PANTHER" id="PTHR43806">
    <property type="entry name" value="PEPTIDASE S8"/>
    <property type="match status" value="1"/>
</dbReference>
<feature type="domain" description="Peptidase S8/S53" evidence="7">
    <location>
        <begin position="170"/>
        <end position="425"/>
    </location>
</feature>
<dbReference type="InterPro" id="IPR000209">
    <property type="entry name" value="Peptidase_S8/S53_dom"/>
</dbReference>
<keyword evidence="2 6" id="KW-0645">Protease</keyword>
<dbReference type="AlphaFoldDB" id="A0A0H4PV46"/>
<proteinExistence type="inferred from homology"/>
<sequence>MDPYINNQAASGNKPKFTGKKLVLLHPEASFKNINEEANGASLRLAPSGAYKSKEEDYEKAFSEGDGIVFEKFNVAVINADHDEQVNSLMAAKQSFQYMEPERFVYALDSPPQTNIGMLLWNFICQIFGIKKPGPVPKDPPVVVPPVFENDATAYWAIHALGALQSSKTGRGVNLAILDTGMTLDHPDFLNREVFSKSFISGETVDDFNGHGTHCAGIATGGINASTGIRYGTASEATLYAGKVLSNKGVGSDSGILAGMEWAVNNECKVISMSLGASVGENARYSNIYNDLAKRSMDMGTLIIAAAGNDSQRSHDSIKPVNHPGNCPNIMAVGALDKNSAIANFSCGGLNPDGGSVDIAGPGVEIYSSWKKPQEYAIISGTSMATPYVAGVAALLCEAYPDASPIEIWDKLTTSARNVGLPARDAGTGLVQAPQ</sequence>
<dbReference type="Pfam" id="PF00082">
    <property type="entry name" value="Peptidase_S8"/>
    <property type="match status" value="1"/>
</dbReference>
<dbReference type="EMBL" id="CP012040">
    <property type="protein sequence ID" value="AKP52242.1"/>
    <property type="molecule type" value="Genomic_DNA"/>
</dbReference>
<dbReference type="STRING" id="320787.CA2015_2834"/>
<dbReference type="PANTHER" id="PTHR43806:SF11">
    <property type="entry name" value="CEREVISIN-RELATED"/>
    <property type="match status" value="1"/>
</dbReference>
<dbReference type="InterPro" id="IPR036852">
    <property type="entry name" value="Peptidase_S8/S53_dom_sf"/>
</dbReference>
<dbReference type="GO" id="GO:0006508">
    <property type="term" value="P:proteolysis"/>
    <property type="evidence" value="ECO:0007669"/>
    <property type="project" value="UniProtKB-KW"/>
</dbReference>
<dbReference type="RefSeq" id="WP_048642485.1">
    <property type="nucleotide sequence ID" value="NZ_CP012040.1"/>
</dbReference>
<dbReference type="InterPro" id="IPR015500">
    <property type="entry name" value="Peptidase_S8_subtilisin-rel"/>
</dbReference>
<evidence type="ECO:0000256" key="2">
    <source>
        <dbReference type="ARBA" id="ARBA00022670"/>
    </source>
</evidence>
<evidence type="ECO:0000256" key="3">
    <source>
        <dbReference type="ARBA" id="ARBA00022801"/>
    </source>
</evidence>
<evidence type="ECO:0000256" key="1">
    <source>
        <dbReference type="ARBA" id="ARBA00011073"/>
    </source>
</evidence>
<dbReference type="InterPro" id="IPR050131">
    <property type="entry name" value="Peptidase_S8_subtilisin-like"/>
</dbReference>
<dbReference type="PROSITE" id="PS51892">
    <property type="entry name" value="SUBTILASE"/>
    <property type="match status" value="1"/>
</dbReference>
<evidence type="ECO:0000256" key="4">
    <source>
        <dbReference type="ARBA" id="ARBA00022825"/>
    </source>
</evidence>
<feature type="active site" description="Charge relay system" evidence="5 6">
    <location>
        <position position="383"/>
    </location>
</feature>
<dbReference type="Gene3D" id="3.40.50.200">
    <property type="entry name" value="Peptidase S8/S53 domain"/>
    <property type="match status" value="1"/>
</dbReference>
<dbReference type="KEGG" id="camu:CA2015_2834"/>
<evidence type="ECO:0000256" key="5">
    <source>
        <dbReference type="PIRSR" id="PIRSR615500-1"/>
    </source>
</evidence>
<dbReference type="PROSITE" id="PS00138">
    <property type="entry name" value="SUBTILASE_SER"/>
    <property type="match status" value="1"/>
</dbReference>
<dbReference type="PRINTS" id="PR00723">
    <property type="entry name" value="SUBTILISIN"/>
</dbReference>
<comment type="similarity">
    <text evidence="1 6">Belongs to the peptidase S8 family.</text>
</comment>
<gene>
    <name evidence="8" type="ORF">CA2015_2834</name>
</gene>
<feature type="active site" description="Charge relay system" evidence="5 6">
    <location>
        <position position="211"/>
    </location>
</feature>
<keyword evidence="3 6" id="KW-0378">Hydrolase</keyword>
<name>A0A0H4PV46_9BACT</name>
<protein>
    <submittedName>
        <fullName evidence="8">Protease</fullName>
    </submittedName>
</protein>
<organism evidence="8 9">
    <name type="scientific">Cyclobacterium amurskyense</name>
    <dbReference type="NCBI Taxonomy" id="320787"/>
    <lineage>
        <taxon>Bacteria</taxon>
        <taxon>Pseudomonadati</taxon>
        <taxon>Bacteroidota</taxon>
        <taxon>Cytophagia</taxon>
        <taxon>Cytophagales</taxon>
        <taxon>Cyclobacteriaceae</taxon>
        <taxon>Cyclobacterium</taxon>
    </lineage>
</organism>
<reference evidence="8 9" key="1">
    <citation type="submission" date="2015-07" db="EMBL/GenBank/DDBJ databases">
        <authorList>
            <person name="Kim K.M."/>
        </authorList>
    </citation>
    <scope>NUCLEOTIDE SEQUENCE [LARGE SCALE GENOMIC DNA]</scope>
    <source>
        <strain evidence="8 9">KCTC 12363</strain>
    </source>
</reference>
<dbReference type="OrthoDB" id="9798386at2"/>
<evidence type="ECO:0000259" key="7">
    <source>
        <dbReference type="Pfam" id="PF00082"/>
    </source>
</evidence>
<evidence type="ECO:0000313" key="9">
    <source>
        <dbReference type="Proteomes" id="UP000036520"/>
    </source>
</evidence>
<dbReference type="Proteomes" id="UP000036520">
    <property type="component" value="Chromosome"/>
</dbReference>
<feature type="active site" description="Charge relay system" evidence="5 6">
    <location>
        <position position="179"/>
    </location>
</feature>
<dbReference type="GO" id="GO:0004252">
    <property type="term" value="F:serine-type endopeptidase activity"/>
    <property type="evidence" value="ECO:0007669"/>
    <property type="project" value="UniProtKB-UniRule"/>
</dbReference>
<dbReference type="PROSITE" id="PS00137">
    <property type="entry name" value="SUBTILASE_HIS"/>
    <property type="match status" value="1"/>
</dbReference>
<accession>A0A0H4PV46</accession>
<evidence type="ECO:0000313" key="8">
    <source>
        <dbReference type="EMBL" id="AKP52242.1"/>
    </source>
</evidence>
<keyword evidence="4 6" id="KW-0720">Serine protease</keyword>
<evidence type="ECO:0000256" key="6">
    <source>
        <dbReference type="PROSITE-ProRule" id="PRU01240"/>
    </source>
</evidence>
<dbReference type="InterPro" id="IPR023828">
    <property type="entry name" value="Peptidase_S8_Ser-AS"/>
</dbReference>
<keyword evidence="9" id="KW-1185">Reference proteome</keyword>